<dbReference type="RefSeq" id="WP_191690306.1">
    <property type="nucleotide sequence ID" value="NZ_JACSQY010000007.1"/>
</dbReference>
<dbReference type="InterPro" id="IPR036291">
    <property type="entry name" value="NAD(P)-bd_dom_sf"/>
</dbReference>
<evidence type="ECO:0000313" key="3">
    <source>
        <dbReference type="Proteomes" id="UP000659496"/>
    </source>
</evidence>
<dbReference type="PANTHER" id="PTHR43355:SF2">
    <property type="entry name" value="FLAVIN REDUCTASE (NADPH)"/>
    <property type="match status" value="1"/>
</dbReference>
<organism evidence="2 3">
    <name type="scientific">Sporosarcina gallistercoris</name>
    <dbReference type="NCBI Taxonomy" id="2762245"/>
    <lineage>
        <taxon>Bacteria</taxon>
        <taxon>Bacillati</taxon>
        <taxon>Bacillota</taxon>
        <taxon>Bacilli</taxon>
        <taxon>Bacillales</taxon>
        <taxon>Caryophanaceae</taxon>
        <taxon>Sporosarcina</taxon>
    </lineage>
</organism>
<dbReference type="InterPro" id="IPR051606">
    <property type="entry name" value="Polyketide_Oxido-like"/>
</dbReference>
<evidence type="ECO:0000313" key="2">
    <source>
        <dbReference type="EMBL" id="MBD7908801.1"/>
    </source>
</evidence>
<feature type="domain" description="NAD(P)-binding" evidence="1">
    <location>
        <begin position="7"/>
        <end position="193"/>
    </location>
</feature>
<keyword evidence="3" id="KW-1185">Reference proteome</keyword>
<evidence type="ECO:0000259" key="1">
    <source>
        <dbReference type="Pfam" id="PF13460"/>
    </source>
</evidence>
<name>A0ABR8PKU2_9BACL</name>
<dbReference type="SUPFAM" id="SSF51735">
    <property type="entry name" value="NAD(P)-binding Rossmann-fold domains"/>
    <property type="match status" value="1"/>
</dbReference>
<dbReference type="InterPro" id="IPR016040">
    <property type="entry name" value="NAD(P)-bd_dom"/>
</dbReference>
<dbReference type="Pfam" id="PF13460">
    <property type="entry name" value="NAD_binding_10"/>
    <property type="match status" value="1"/>
</dbReference>
<dbReference type="Proteomes" id="UP000659496">
    <property type="component" value="Unassembled WGS sequence"/>
</dbReference>
<dbReference type="PANTHER" id="PTHR43355">
    <property type="entry name" value="FLAVIN REDUCTASE (NADPH)"/>
    <property type="match status" value="1"/>
</dbReference>
<accession>A0ABR8PKU2</accession>
<proteinExistence type="predicted"/>
<comment type="caution">
    <text evidence="2">The sequence shown here is derived from an EMBL/GenBank/DDBJ whole genome shotgun (WGS) entry which is preliminary data.</text>
</comment>
<protein>
    <submittedName>
        <fullName evidence="2">SDR family oxidoreductase</fullName>
    </submittedName>
</protein>
<dbReference type="CDD" id="cd05244">
    <property type="entry name" value="BVR-B_like_SDR_a"/>
    <property type="match status" value="1"/>
</dbReference>
<sequence length="205" mass="22086">MKLIVFGASGKTGKLLVEQALSDNHMVTAFVRNPSNLNISNPNLTIIQGDATNASAVKKAILGHDAVISTLGTETGLRKSTLLHEMTQNIVQGMKEQQVSRIAYMASAGIDKEIPGMIGKITMKLLGNVLDDHHNAVAVLKDNDLQWTIARPLGLNDKPLTGSYRKEATGVPKGGRTISRADVADFLYQAIVNEEFIHQSVALSD</sequence>
<reference evidence="2 3" key="1">
    <citation type="submission" date="2020-08" db="EMBL/GenBank/DDBJ databases">
        <title>A Genomic Blueprint of the Chicken Gut Microbiome.</title>
        <authorList>
            <person name="Gilroy R."/>
            <person name="Ravi A."/>
            <person name="Getino M."/>
            <person name="Pursley I."/>
            <person name="Horton D.L."/>
            <person name="Alikhan N.-F."/>
            <person name="Baker D."/>
            <person name="Gharbi K."/>
            <person name="Hall N."/>
            <person name="Watson M."/>
            <person name="Adriaenssens E.M."/>
            <person name="Foster-Nyarko E."/>
            <person name="Jarju S."/>
            <person name="Secka A."/>
            <person name="Antonio M."/>
            <person name="Oren A."/>
            <person name="Chaudhuri R."/>
            <person name="La Ragione R.M."/>
            <person name="Hildebrand F."/>
            <person name="Pallen M.J."/>
        </authorList>
    </citation>
    <scope>NUCLEOTIDE SEQUENCE [LARGE SCALE GENOMIC DNA]</scope>
    <source>
        <strain evidence="2 3">Sa3CUA8</strain>
    </source>
</reference>
<dbReference type="EMBL" id="JACSQY010000007">
    <property type="protein sequence ID" value="MBD7908801.1"/>
    <property type="molecule type" value="Genomic_DNA"/>
</dbReference>
<gene>
    <name evidence="2" type="ORF">H9659_10710</name>
</gene>
<dbReference type="Gene3D" id="3.40.50.720">
    <property type="entry name" value="NAD(P)-binding Rossmann-like Domain"/>
    <property type="match status" value="1"/>
</dbReference>